<keyword evidence="4" id="KW-0472">Membrane</keyword>
<dbReference type="InterPro" id="IPR012944">
    <property type="entry name" value="SusD_RagB_dom"/>
</dbReference>
<gene>
    <name evidence="8" type="ORF">EV196_102465</name>
</gene>
<dbReference type="InterPro" id="IPR033985">
    <property type="entry name" value="SusD-like_N"/>
</dbReference>
<proteinExistence type="inferred from homology"/>
<dbReference type="Proteomes" id="UP000295455">
    <property type="component" value="Unassembled WGS sequence"/>
</dbReference>
<dbReference type="EMBL" id="SLUP01000002">
    <property type="protein sequence ID" value="TCL67902.1"/>
    <property type="molecule type" value="Genomic_DNA"/>
</dbReference>
<keyword evidence="5" id="KW-0998">Cell outer membrane</keyword>
<evidence type="ECO:0000256" key="1">
    <source>
        <dbReference type="ARBA" id="ARBA00004442"/>
    </source>
</evidence>
<dbReference type="SMR" id="A0A4R1RPT4"/>
<evidence type="ECO:0000259" key="7">
    <source>
        <dbReference type="Pfam" id="PF14322"/>
    </source>
</evidence>
<comment type="similarity">
    <text evidence="2">Belongs to the SusD family.</text>
</comment>
<evidence type="ECO:0000256" key="3">
    <source>
        <dbReference type="ARBA" id="ARBA00022729"/>
    </source>
</evidence>
<organism evidence="8 9">
    <name type="scientific">Mariniflexile fucanivorans</name>
    <dbReference type="NCBI Taxonomy" id="264023"/>
    <lineage>
        <taxon>Bacteria</taxon>
        <taxon>Pseudomonadati</taxon>
        <taxon>Bacteroidota</taxon>
        <taxon>Flavobacteriia</taxon>
        <taxon>Flavobacteriales</taxon>
        <taxon>Flavobacteriaceae</taxon>
        <taxon>Mariniflexile</taxon>
    </lineage>
</organism>
<accession>A0A4R1RPT4</accession>
<keyword evidence="3" id="KW-0732">Signal</keyword>
<evidence type="ECO:0000256" key="4">
    <source>
        <dbReference type="ARBA" id="ARBA00023136"/>
    </source>
</evidence>
<reference evidence="8 9" key="1">
    <citation type="submission" date="2019-03" db="EMBL/GenBank/DDBJ databases">
        <title>Genomic Encyclopedia of Type Strains, Phase IV (KMG-IV): sequencing the most valuable type-strain genomes for metagenomic binning, comparative biology and taxonomic classification.</title>
        <authorList>
            <person name="Goeker M."/>
        </authorList>
    </citation>
    <scope>NUCLEOTIDE SEQUENCE [LARGE SCALE GENOMIC DNA]</scope>
    <source>
        <strain evidence="8 9">DSM 18792</strain>
    </source>
</reference>
<dbReference type="Pfam" id="PF14322">
    <property type="entry name" value="SusD-like_3"/>
    <property type="match status" value="1"/>
</dbReference>
<dbReference type="AlphaFoldDB" id="A0A4R1RPT4"/>
<comment type="caution">
    <text evidence="8">The sequence shown here is derived from an EMBL/GenBank/DDBJ whole genome shotgun (WGS) entry which is preliminary data.</text>
</comment>
<evidence type="ECO:0000259" key="6">
    <source>
        <dbReference type="Pfam" id="PF07980"/>
    </source>
</evidence>
<evidence type="ECO:0000313" key="9">
    <source>
        <dbReference type="Proteomes" id="UP000295455"/>
    </source>
</evidence>
<keyword evidence="9" id="KW-1185">Reference proteome</keyword>
<dbReference type="PROSITE" id="PS51257">
    <property type="entry name" value="PROKAR_LIPOPROTEIN"/>
    <property type="match status" value="1"/>
</dbReference>
<dbReference type="RefSeq" id="WP_132216033.1">
    <property type="nucleotide sequence ID" value="NZ_OX156936.1"/>
</dbReference>
<evidence type="ECO:0000256" key="5">
    <source>
        <dbReference type="ARBA" id="ARBA00023237"/>
    </source>
</evidence>
<name>A0A4R1RPT4_9FLAO</name>
<dbReference type="Pfam" id="PF07980">
    <property type="entry name" value="SusD_RagB"/>
    <property type="match status" value="1"/>
</dbReference>
<feature type="domain" description="SusD-like N-terminal" evidence="7">
    <location>
        <begin position="86"/>
        <end position="207"/>
    </location>
</feature>
<dbReference type="GO" id="GO:0009279">
    <property type="term" value="C:cell outer membrane"/>
    <property type="evidence" value="ECO:0007669"/>
    <property type="project" value="UniProtKB-SubCell"/>
</dbReference>
<feature type="domain" description="RagB/SusD" evidence="6">
    <location>
        <begin position="363"/>
        <end position="511"/>
    </location>
</feature>
<dbReference type="SUPFAM" id="SSF48452">
    <property type="entry name" value="TPR-like"/>
    <property type="match status" value="1"/>
</dbReference>
<dbReference type="Gene3D" id="1.25.40.390">
    <property type="match status" value="1"/>
</dbReference>
<dbReference type="InterPro" id="IPR011990">
    <property type="entry name" value="TPR-like_helical_dom_sf"/>
</dbReference>
<sequence length="513" mass="56965">MKNKYITKVLMIAIIGLTISCNNFLDEDAKGLLTPETFFKNEAEATLALNKLNEEVGNANFLFFLGTDVGVSGRVSLAAAHKFGAYDFDVSDNRLKWDTQYSTIKDANLVLASIEKSSLSDEVKGMVTAQALFFRAFQYINLATTYGDVPYVVDELTNIEEVSLIGQTEDTVIISDMIEDLNQAITSGYLSTETWGDNDGRPTVWAARMLKAHAHIWLKQWDEARTELIEVTTKSPHQLHADYADKYREGHEIHSEIIFGKQYLQDISGNINTVARPNLAGDAKAKPSFAEVGITNGSAPFTLRKSFANTYDDNDKRKIYNVWDHYTLNGTTKVVEFAWTYMPKLMSGPVPISDPLFAEEDPTNNSSQPNRIFLLADAYLLLAEAEFMIDGSSQAALDAINAIRKRTGLLDYSSITIQDIRNERAWELCGEGYWGRKRDLIRWGILDSTVIGLPAAELAAGATTEAIKRAQAEADIIANAPAGRYTQYPVPLDDLIQSQTIGGALKQNPLWVD</sequence>
<evidence type="ECO:0000256" key="2">
    <source>
        <dbReference type="ARBA" id="ARBA00006275"/>
    </source>
</evidence>
<dbReference type="OrthoDB" id="5694214at2"/>
<evidence type="ECO:0000313" key="8">
    <source>
        <dbReference type="EMBL" id="TCL67902.1"/>
    </source>
</evidence>
<protein>
    <submittedName>
        <fullName evidence="8">Putative outer membrane starch-binding protein</fullName>
    </submittedName>
</protein>
<comment type="subcellular location">
    <subcellularLocation>
        <location evidence="1">Cell outer membrane</location>
    </subcellularLocation>
</comment>